<organism evidence="8 9">
    <name type="scientific">Oceanidesulfovibrio indonesiensis</name>
    <dbReference type="NCBI Taxonomy" id="54767"/>
    <lineage>
        <taxon>Bacteria</taxon>
        <taxon>Pseudomonadati</taxon>
        <taxon>Thermodesulfobacteriota</taxon>
        <taxon>Desulfovibrionia</taxon>
        <taxon>Desulfovibrionales</taxon>
        <taxon>Desulfovibrionaceae</taxon>
        <taxon>Oceanidesulfovibrio</taxon>
    </lineage>
</organism>
<accession>A0A7M3MDL0</accession>
<evidence type="ECO:0000256" key="4">
    <source>
        <dbReference type="ARBA" id="ARBA00023014"/>
    </source>
</evidence>
<dbReference type="GO" id="GO:0046872">
    <property type="term" value="F:metal ion binding"/>
    <property type="evidence" value="ECO:0007669"/>
    <property type="project" value="UniProtKB-KW"/>
</dbReference>
<keyword evidence="3" id="KW-0408">Iron</keyword>
<dbReference type="PANTHER" id="PTHR32329:SF7">
    <property type="entry name" value="ACTIVATOR OF 2-HYDROXYACYL-COA-HYDRATASE"/>
    <property type="match status" value="1"/>
</dbReference>
<keyword evidence="9" id="KW-1185">Reference proteome</keyword>
<protein>
    <submittedName>
        <fullName evidence="8">CoA protein activase</fullName>
    </submittedName>
</protein>
<evidence type="ECO:0000256" key="5">
    <source>
        <dbReference type="SAM" id="MobiDB-lite"/>
    </source>
</evidence>
<proteinExistence type="predicted"/>
<evidence type="ECO:0000259" key="6">
    <source>
        <dbReference type="Pfam" id="PF01869"/>
    </source>
</evidence>
<comment type="caution">
    <text evidence="8">The sequence shown here is derived from an EMBL/GenBank/DDBJ whole genome shotgun (WGS) entry which is preliminary data.</text>
</comment>
<feature type="compositionally biased region" description="Basic and acidic residues" evidence="5">
    <location>
        <begin position="1006"/>
        <end position="1025"/>
    </location>
</feature>
<dbReference type="Gene3D" id="3.40.50.11900">
    <property type="match status" value="1"/>
</dbReference>
<evidence type="ECO:0000256" key="2">
    <source>
        <dbReference type="ARBA" id="ARBA00022723"/>
    </source>
</evidence>
<evidence type="ECO:0000313" key="8">
    <source>
        <dbReference type="EMBL" id="TVM16366.1"/>
    </source>
</evidence>
<sequence>MSHVIGLDAGSVSVKVAVLNADGAIVETSYERHFGRPLEKFLEILPDFLARYPDAKVAFTGTSAKFVASRLGAPHINELLAHAAATMALYPDVETIVEMGGEDSKCIFIKDGAIDDFALNSVCAAGTGSFLDQQAERLRLTIEEFSDLAFEYLTNRGEDAPPPPRIAGRCSVFAKSDMIHLQQIATGVEAIVAGLCFSVARNFQGSIVRNRKLRPQVAFMGGVARNKGMVTAFSEVLGVRDLIIPEHVTAMGAIGAAMKGQEEGTAVRIDDAALNALQEKYTWQRNGLEPLISDGDDFARRHLSQEARERLERIRELTKDDAEVDAYLGIDIGSISTCLALIDEEGDLLAKRYLRTAGRPIEAVRQGLREIGQEIAGMAAKVNIRGVGTTGSGRYMIADFVGADVVKNEITAQAMGAVHMDPNVDTIFEIGGQDSKYIQLRDGIITDFEMNKACAAGTGSFLEEQAEKLDVQVKGEFAELALGAESPCRLGERCTVFMENSLRSSLQQGASKDEVLAGLSYSIVENYINRVVSGRAIGDNVFFQGGTAFNKAVVAAFEKFLGLQVTVPPHHDNTGAIGMGLIARDVMREHPGEQTRFKGLSMAEREYSQSSFECKGCDNHCEINRIRIEGEKNFLFYGGRCEKYDIRRGAGKDIPDLFEFRNAALQEAHENYATRQKALGTPARRGVIGMPRVFFFHDFMPYYATLLWELGYEVVVSPPTSPSVVGQGVKATLAETCFPIKAALGHVVSLVEQGIETIFLPSFTNMAGPDDPFAYGHACPLTQSFPYQVRAALSETLGDEAARRVVAPVVRHKYGTGHLHEELHKALGPLGVASSELRRAMDKAQAAQDRFRETVQAKGLEVLANVDADAAQGLRTLVVVGRPYNAFDMGMNLEIPKKLATLNVQAIPMDFLPEDDIHEEWPGMYWRSGQRILRAGRFVRRTPNLNALFIGNFSCGPDSFIQPYFDQEMAGKPYLHIEIDEHSADAGVITRCEAFLDSLEMQARMEAEQDAADKKAKRDPLKAEGTRGVAQSGRSRTVYIPRMCDHAVALKAAFAYCGIEAEVLPETCDSSLALGRKHVTGKECYPFALTTGDILTKASSPDFDPDKSAFLMWGGTGPCRFGQYNLMQRLIMDRNGLQNVPIFSPVQDSTLYGELGVVGKDFSRRCWEGLVLMDLLTKVHLATRPYEKVEGSADELHRHIMSWVVDAMKAEKPDFPGLMKRIGSEFADLRDNSMPQRPVVGILGEIYVRSNRYANEDLVRSVESLGGEVWLTPIDEWVLYLNWCALEDARRAREFKNLAKLTLKDFFQKRIGKKIEHQVAKFAPHIYEPDIRVVLEYAMPYLHHSFRGEAVLSVGKTLDMIQRNAAGVINAIPFGCMPGTVVTGILRTITSQSGAPTMSIPYDGTASPTMQLQLEAFMDQACQRHERLNAGLI</sequence>
<dbReference type="OrthoDB" id="9177882at2"/>
<name>A0A7M3MDL0_9BACT</name>
<feature type="domain" description="ATPase BadF/BadG/BcrA/BcrD type" evidence="6">
    <location>
        <begin position="5"/>
        <end position="258"/>
    </location>
</feature>
<evidence type="ECO:0000259" key="7">
    <source>
        <dbReference type="Pfam" id="PF09989"/>
    </source>
</evidence>
<dbReference type="RefSeq" id="WP_144303490.1">
    <property type="nucleotide sequence ID" value="NZ_QMIE01000011.1"/>
</dbReference>
<dbReference type="InterPro" id="IPR002731">
    <property type="entry name" value="ATPase_BadF"/>
</dbReference>
<dbReference type="NCBIfam" id="TIGR00241">
    <property type="entry name" value="CoA_E_activ"/>
    <property type="match status" value="2"/>
</dbReference>
<reference evidence="8 9" key="1">
    <citation type="submission" date="2018-06" db="EMBL/GenBank/DDBJ databases">
        <title>Complete genome of Desulfovibrio indonesiensis P37SLT.</title>
        <authorList>
            <person name="Crispim J.S."/>
            <person name="Vidigal P.M.P."/>
            <person name="Silva L.C.F."/>
            <person name="Laguardia C.N."/>
            <person name="Araujo L.C."/>
            <person name="Dias R.S."/>
            <person name="Sousa M.P."/>
            <person name="Paula S.O."/>
            <person name="Silva C."/>
        </authorList>
    </citation>
    <scope>NUCLEOTIDE SEQUENCE [LARGE SCALE GENOMIC DNA]</scope>
    <source>
        <strain evidence="8 9">P37SLT</strain>
    </source>
</reference>
<keyword evidence="4" id="KW-0411">Iron-sulfur</keyword>
<evidence type="ECO:0000256" key="3">
    <source>
        <dbReference type="ARBA" id="ARBA00023004"/>
    </source>
</evidence>
<dbReference type="CDD" id="cd24035">
    <property type="entry name" value="ASKHA_NBD_O66634-like_rpt2"/>
    <property type="match status" value="1"/>
</dbReference>
<dbReference type="Proteomes" id="UP000448292">
    <property type="component" value="Unassembled WGS sequence"/>
</dbReference>
<dbReference type="Pfam" id="PF09989">
    <property type="entry name" value="DUF2229"/>
    <property type="match status" value="1"/>
</dbReference>
<comment type="cofactor">
    <cofactor evidence="1">
        <name>[4Fe-4S] cluster</name>
        <dbReference type="ChEBI" id="CHEBI:49883"/>
    </cofactor>
</comment>
<dbReference type="InterPro" id="IPR043129">
    <property type="entry name" value="ATPase_NBD"/>
</dbReference>
<dbReference type="CDD" id="cd24034">
    <property type="entry name" value="ASKHA_NBD_O66634-like_rpt1"/>
    <property type="match status" value="1"/>
</dbReference>
<feature type="region of interest" description="Disordered" evidence="5">
    <location>
        <begin position="1006"/>
        <end position="1027"/>
    </location>
</feature>
<dbReference type="SUPFAM" id="SSF53067">
    <property type="entry name" value="Actin-like ATPase domain"/>
    <property type="match status" value="2"/>
</dbReference>
<evidence type="ECO:0000256" key="1">
    <source>
        <dbReference type="ARBA" id="ARBA00001966"/>
    </source>
</evidence>
<dbReference type="Gene3D" id="3.30.420.40">
    <property type="match status" value="4"/>
</dbReference>
<dbReference type="InterPro" id="IPR008275">
    <property type="entry name" value="CoA_E_activase_dom"/>
</dbReference>
<dbReference type="PANTHER" id="PTHR32329">
    <property type="entry name" value="BIFUNCTIONAL PROTEIN [INCLUDES 2-HYDROXYACYL-COA DEHYDRATASE (N-TER) AND ITS ACTIVATOR DOMAIN (C_TERM)-RELATED"/>
    <property type="match status" value="1"/>
</dbReference>
<gene>
    <name evidence="8" type="ORF">DPQ33_12130</name>
</gene>
<dbReference type="Pfam" id="PF01869">
    <property type="entry name" value="BcrAD_BadFG"/>
    <property type="match status" value="2"/>
</dbReference>
<dbReference type="InterPro" id="IPR051805">
    <property type="entry name" value="Dehydratase_Activator_Redct"/>
</dbReference>
<dbReference type="EMBL" id="QMIE01000011">
    <property type="protein sequence ID" value="TVM16366.1"/>
    <property type="molecule type" value="Genomic_DNA"/>
</dbReference>
<feature type="domain" description="DUF2229" evidence="7">
    <location>
        <begin position="688"/>
        <end position="911"/>
    </location>
</feature>
<dbReference type="GO" id="GO:0051536">
    <property type="term" value="F:iron-sulfur cluster binding"/>
    <property type="evidence" value="ECO:0007669"/>
    <property type="project" value="UniProtKB-KW"/>
</dbReference>
<evidence type="ECO:0000313" key="9">
    <source>
        <dbReference type="Proteomes" id="UP000448292"/>
    </source>
</evidence>
<keyword evidence="2" id="KW-0479">Metal-binding</keyword>
<feature type="domain" description="ATPase BadF/BadG/BcrA/BcrD type" evidence="6">
    <location>
        <begin position="328"/>
        <end position="583"/>
    </location>
</feature>
<dbReference type="InterPro" id="IPR018709">
    <property type="entry name" value="CoA_activase_DUF2229"/>
</dbReference>